<dbReference type="Proteomes" id="UP001054837">
    <property type="component" value="Unassembled WGS sequence"/>
</dbReference>
<evidence type="ECO:0000313" key="2">
    <source>
        <dbReference type="Proteomes" id="UP001054837"/>
    </source>
</evidence>
<dbReference type="EMBL" id="BPLQ01005805">
    <property type="protein sequence ID" value="GIY17494.1"/>
    <property type="molecule type" value="Genomic_DNA"/>
</dbReference>
<evidence type="ECO:0000313" key="1">
    <source>
        <dbReference type="EMBL" id="GIY17494.1"/>
    </source>
</evidence>
<protein>
    <submittedName>
        <fullName evidence="1">Uncharacterized protein</fullName>
    </submittedName>
</protein>
<proteinExistence type="predicted"/>
<comment type="caution">
    <text evidence="1">The sequence shown here is derived from an EMBL/GenBank/DDBJ whole genome shotgun (WGS) entry which is preliminary data.</text>
</comment>
<reference evidence="1 2" key="1">
    <citation type="submission" date="2021-06" db="EMBL/GenBank/DDBJ databases">
        <title>Caerostris darwini draft genome.</title>
        <authorList>
            <person name="Kono N."/>
            <person name="Arakawa K."/>
        </authorList>
    </citation>
    <scope>NUCLEOTIDE SEQUENCE [LARGE SCALE GENOMIC DNA]</scope>
</reference>
<gene>
    <name evidence="1" type="ORF">CDAR_436361</name>
</gene>
<sequence length="100" mass="11183">MTKLRKGHLKDKSPKIINALPHSKEFPSQMWSSSASNPSPLHVNVKGGGGVFPAVPPFQTKRSWKYVEGGGSHPCNASHWWISFTELVHLRPREGRYGYS</sequence>
<accession>A0AAV4R719</accession>
<dbReference type="AlphaFoldDB" id="A0AAV4R719"/>
<name>A0AAV4R719_9ARAC</name>
<keyword evidence="2" id="KW-1185">Reference proteome</keyword>
<organism evidence="1 2">
    <name type="scientific">Caerostris darwini</name>
    <dbReference type="NCBI Taxonomy" id="1538125"/>
    <lineage>
        <taxon>Eukaryota</taxon>
        <taxon>Metazoa</taxon>
        <taxon>Ecdysozoa</taxon>
        <taxon>Arthropoda</taxon>
        <taxon>Chelicerata</taxon>
        <taxon>Arachnida</taxon>
        <taxon>Araneae</taxon>
        <taxon>Araneomorphae</taxon>
        <taxon>Entelegynae</taxon>
        <taxon>Araneoidea</taxon>
        <taxon>Araneidae</taxon>
        <taxon>Caerostris</taxon>
    </lineage>
</organism>